<keyword evidence="3" id="KW-1185">Reference proteome</keyword>
<accession>A0A4U0GYJ0</accession>
<evidence type="ECO:0000259" key="1">
    <source>
        <dbReference type="Pfam" id="PF14322"/>
    </source>
</evidence>
<dbReference type="InterPro" id="IPR033985">
    <property type="entry name" value="SusD-like_N"/>
</dbReference>
<comment type="caution">
    <text evidence="2">The sequence shown here is derived from an EMBL/GenBank/DDBJ whole genome shotgun (WGS) entry which is preliminary data.</text>
</comment>
<protein>
    <submittedName>
        <fullName evidence="2">RagB/SusD family nutrient uptake outer membrane protein</fullName>
    </submittedName>
</protein>
<dbReference type="SUPFAM" id="SSF48452">
    <property type="entry name" value="TPR-like"/>
    <property type="match status" value="1"/>
</dbReference>
<dbReference type="Gene3D" id="1.25.40.390">
    <property type="match status" value="2"/>
</dbReference>
<reference evidence="2 3" key="1">
    <citation type="submission" date="2019-04" db="EMBL/GenBank/DDBJ databases">
        <title>Sphingobacterium olei sp. nov., isolated from oil-contaminated soil.</title>
        <authorList>
            <person name="Liu B."/>
        </authorList>
    </citation>
    <scope>NUCLEOTIDE SEQUENCE [LARGE SCALE GENOMIC DNA]</scope>
    <source>
        <strain evidence="2 3">Y3L14</strain>
    </source>
</reference>
<sequence>MKNIIYIGLALAIFYTITSCEKYLEVEPDMRAQINTVEKVAKLLGSAYPGYGNLAMAETYSDNVNDKGPTSGAPLLDPYVDLYYWNDVEGSGANTPTQYWNGCYAAIAAANQALKSIEEYNFGSEANPYKGEALVARAYSHFMLVTFFAKAYVIDGDNSSPGIPYVLEPETITLKQYSRGTVEGVYEQIQRDLEEGIPLLKGGKWEVPKYHFTYAAANAFATRFYLFRGNWDKVIEHANEVFPGGDYTSQIRPENTTIRGLTSAERQIEFTKADKNYNLLLGQIRSVYQRQGTGYYSRYGIGLIKYNELFGRSTAAGAAFAWNGSSYASSTHYWPRKYNEYFFYTNVAAGTGEAYIMIPLITSDEALVNRAEAYIRKNNFPNALADLNFFASTRILNYNINSHRVTAAKSKVYFDVEDDADALIKTVLQFKQIAFLSEGIRWLDILRHRIPVAHPHIDNLENETFQTLGPDDSRRVFQIPSEALLAGIERNPR</sequence>
<dbReference type="Proteomes" id="UP000309872">
    <property type="component" value="Unassembled WGS sequence"/>
</dbReference>
<dbReference type="RefSeq" id="WP_136821335.1">
    <property type="nucleotide sequence ID" value="NZ_BMJX01000004.1"/>
</dbReference>
<proteinExistence type="predicted"/>
<dbReference type="EMBL" id="SUKA01000004">
    <property type="protein sequence ID" value="TJY64275.1"/>
    <property type="molecule type" value="Genomic_DNA"/>
</dbReference>
<feature type="domain" description="SusD-like N-terminal" evidence="1">
    <location>
        <begin position="22"/>
        <end position="226"/>
    </location>
</feature>
<organism evidence="2 3">
    <name type="scientific">Sphingobacterium alkalisoli</name>
    <dbReference type="NCBI Taxonomy" id="1874115"/>
    <lineage>
        <taxon>Bacteria</taxon>
        <taxon>Pseudomonadati</taxon>
        <taxon>Bacteroidota</taxon>
        <taxon>Sphingobacteriia</taxon>
        <taxon>Sphingobacteriales</taxon>
        <taxon>Sphingobacteriaceae</taxon>
        <taxon>Sphingobacterium</taxon>
    </lineage>
</organism>
<dbReference type="OrthoDB" id="1147023at2"/>
<dbReference type="Pfam" id="PF14322">
    <property type="entry name" value="SusD-like_3"/>
    <property type="match status" value="1"/>
</dbReference>
<evidence type="ECO:0000313" key="3">
    <source>
        <dbReference type="Proteomes" id="UP000309872"/>
    </source>
</evidence>
<dbReference type="AlphaFoldDB" id="A0A4U0GYJ0"/>
<evidence type="ECO:0000313" key="2">
    <source>
        <dbReference type="EMBL" id="TJY64275.1"/>
    </source>
</evidence>
<dbReference type="InterPro" id="IPR011990">
    <property type="entry name" value="TPR-like_helical_dom_sf"/>
</dbReference>
<name>A0A4U0GYJ0_9SPHI</name>
<dbReference type="PROSITE" id="PS51257">
    <property type="entry name" value="PROKAR_LIPOPROTEIN"/>
    <property type="match status" value="1"/>
</dbReference>
<gene>
    <name evidence="2" type="ORF">FAZ19_13765</name>
</gene>